<feature type="transmembrane region" description="Helical" evidence="6">
    <location>
        <begin position="56"/>
        <end position="76"/>
    </location>
</feature>
<keyword evidence="8" id="KW-1185">Reference proteome</keyword>
<keyword evidence="3 6" id="KW-0812">Transmembrane</keyword>
<comment type="subcellular location">
    <subcellularLocation>
        <location evidence="1">Cell membrane</location>
        <topology evidence="1">Multi-pass membrane protein</topology>
    </subcellularLocation>
</comment>
<dbReference type="CDD" id="cd13125">
    <property type="entry name" value="MATE_like_10"/>
    <property type="match status" value="1"/>
</dbReference>
<feature type="transmembrane region" description="Helical" evidence="6">
    <location>
        <begin position="406"/>
        <end position="424"/>
    </location>
</feature>
<dbReference type="Pfam" id="PF01943">
    <property type="entry name" value="Polysacc_synt"/>
    <property type="match status" value="1"/>
</dbReference>
<dbReference type="Proteomes" id="UP001500459">
    <property type="component" value="Unassembled WGS sequence"/>
</dbReference>
<feature type="transmembrane region" description="Helical" evidence="6">
    <location>
        <begin position="373"/>
        <end position="394"/>
    </location>
</feature>
<feature type="transmembrane region" description="Helical" evidence="6">
    <location>
        <begin position="158"/>
        <end position="179"/>
    </location>
</feature>
<accession>A0ABP7X9W9</accession>
<dbReference type="InterPro" id="IPR050833">
    <property type="entry name" value="Poly_Biosynth_Transport"/>
</dbReference>
<feature type="transmembrane region" description="Helical" evidence="6">
    <location>
        <begin position="88"/>
        <end position="110"/>
    </location>
</feature>
<keyword evidence="2" id="KW-1003">Cell membrane</keyword>
<protein>
    <submittedName>
        <fullName evidence="7">O-antigen translocase</fullName>
    </submittedName>
</protein>
<sequence length="431" mass="49281">MNSNFQKLKDNVLVKVSSFNALGVIIMSVTSLVSSKVIALYLGAEGMALIGNLRNVLTTIQSISTLGLYNGVVRYISEYKKNKKEMAAMLSTAYYTCLLVTIVLSVFLYIGSDFWNALIFTDRYDFRYIFEAMAIALPFYAANTFCLAIINGFSKYKVYIILNIIGSISGLFVTIFLVLQFNLDGAFIAIIVNPVISFFITIILVLNQQNFIKFLKVKRISLKYLKSLSTYAVMALISATILPAILIRIRNFIILNEGANEAGYWEAMQRISGQYMMFITTLLTVYLLPKFSEIKRSNDFKKEVFGFYKIILPVFFIGFLLIYLLRNLIIALLFSEDFKGMESLFSWQLSGDFVKIASLVIAYQLLAKKMFWYYLITEIISFVILYYSSMYLIAEFGFKGASMAHFYNYVCYFIVLLILFRKSLFGPDRSI</sequence>
<feature type="transmembrane region" description="Helical" evidence="6">
    <location>
        <begin position="267"/>
        <end position="289"/>
    </location>
</feature>
<comment type="caution">
    <text evidence="7">The sequence shown here is derived from an EMBL/GenBank/DDBJ whole genome shotgun (WGS) entry which is preliminary data.</text>
</comment>
<evidence type="ECO:0000256" key="1">
    <source>
        <dbReference type="ARBA" id="ARBA00004651"/>
    </source>
</evidence>
<feature type="transmembrane region" description="Helical" evidence="6">
    <location>
        <begin position="130"/>
        <end position="151"/>
    </location>
</feature>
<evidence type="ECO:0000256" key="5">
    <source>
        <dbReference type="ARBA" id="ARBA00023136"/>
    </source>
</evidence>
<feature type="transmembrane region" description="Helical" evidence="6">
    <location>
        <begin position="310"/>
        <end position="333"/>
    </location>
</feature>
<dbReference type="PANTHER" id="PTHR30250">
    <property type="entry name" value="PST FAMILY PREDICTED COLANIC ACID TRANSPORTER"/>
    <property type="match status" value="1"/>
</dbReference>
<evidence type="ECO:0000256" key="4">
    <source>
        <dbReference type="ARBA" id="ARBA00022989"/>
    </source>
</evidence>
<feature type="transmembrane region" description="Helical" evidence="6">
    <location>
        <begin position="345"/>
        <end position="366"/>
    </location>
</feature>
<keyword evidence="5 6" id="KW-0472">Membrane</keyword>
<evidence type="ECO:0000313" key="7">
    <source>
        <dbReference type="EMBL" id="GAA4108056.1"/>
    </source>
</evidence>
<dbReference type="EMBL" id="BAABCW010000001">
    <property type="protein sequence ID" value="GAA4108056.1"/>
    <property type="molecule type" value="Genomic_DNA"/>
</dbReference>
<evidence type="ECO:0000256" key="6">
    <source>
        <dbReference type="SAM" id="Phobius"/>
    </source>
</evidence>
<dbReference type="InterPro" id="IPR044550">
    <property type="entry name" value="WzxE"/>
</dbReference>
<dbReference type="RefSeq" id="WP_344924233.1">
    <property type="nucleotide sequence ID" value="NZ_BAABCW010000001.1"/>
</dbReference>
<proteinExistence type="predicted"/>
<feature type="transmembrane region" description="Helical" evidence="6">
    <location>
        <begin position="21"/>
        <end position="44"/>
    </location>
</feature>
<dbReference type="InterPro" id="IPR002797">
    <property type="entry name" value="Polysacc_synth"/>
</dbReference>
<evidence type="ECO:0000256" key="2">
    <source>
        <dbReference type="ARBA" id="ARBA00022475"/>
    </source>
</evidence>
<feature type="transmembrane region" description="Helical" evidence="6">
    <location>
        <begin position="185"/>
        <end position="207"/>
    </location>
</feature>
<evidence type="ECO:0000256" key="3">
    <source>
        <dbReference type="ARBA" id="ARBA00022692"/>
    </source>
</evidence>
<dbReference type="PANTHER" id="PTHR30250:SF30">
    <property type="entry name" value="LIPID III FLIPPASE"/>
    <property type="match status" value="1"/>
</dbReference>
<evidence type="ECO:0000313" key="8">
    <source>
        <dbReference type="Proteomes" id="UP001500459"/>
    </source>
</evidence>
<name>A0ABP7X9W9_9FLAO</name>
<gene>
    <name evidence="7" type="ORF">GCM10022393_03780</name>
</gene>
<keyword evidence="4 6" id="KW-1133">Transmembrane helix</keyword>
<feature type="transmembrane region" description="Helical" evidence="6">
    <location>
        <begin position="228"/>
        <end position="247"/>
    </location>
</feature>
<reference evidence="8" key="1">
    <citation type="journal article" date="2019" name="Int. J. Syst. Evol. Microbiol.">
        <title>The Global Catalogue of Microorganisms (GCM) 10K type strain sequencing project: providing services to taxonomists for standard genome sequencing and annotation.</title>
        <authorList>
            <consortium name="The Broad Institute Genomics Platform"/>
            <consortium name="The Broad Institute Genome Sequencing Center for Infectious Disease"/>
            <person name="Wu L."/>
            <person name="Ma J."/>
        </authorList>
    </citation>
    <scope>NUCLEOTIDE SEQUENCE [LARGE SCALE GENOMIC DNA]</scope>
    <source>
        <strain evidence="8">JCM 17106</strain>
    </source>
</reference>
<organism evidence="7 8">
    <name type="scientific">Aquimarina addita</name>
    <dbReference type="NCBI Taxonomy" id="870485"/>
    <lineage>
        <taxon>Bacteria</taxon>
        <taxon>Pseudomonadati</taxon>
        <taxon>Bacteroidota</taxon>
        <taxon>Flavobacteriia</taxon>
        <taxon>Flavobacteriales</taxon>
        <taxon>Flavobacteriaceae</taxon>
        <taxon>Aquimarina</taxon>
    </lineage>
</organism>